<dbReference type="InterPro" id="IPR055767">
    <property type="entry name" value="DUF7343"/>
</dbReference>
<name>A0A0E3S208_9EURY</name>
<feature type="compositionally biased region" description="Basic and acidic residues" evidence="1">
    <location>
        <begin position="266"/>
        <end position="282"/>
    </location>
</feature>
<dbReference type="RefSeq" id="WP_048125860.1">
    <property type="nucleotide sequence ID" value="NZ_CP009515.1"/>
</dbReference>
<accession>A0A0E3S208</accession>
<evidence type="ECO:0000313" key="4">
    <source>
        <dbReference type="Proteomes" id="UP000033072"/>
    </source>
</evidence>
<dbReference type="Proteomes" id="UP000033072">
    <property type="component" value="Chromosome"/>
</dbReference>
<dbReference type="GeneID" id="24806249"/>
<feature type="domain" description="DUF7343" evidence="2">
    <location>
        <begin position="328"/>
        <end position="386"/>
    </location>
</feature>
<keyword evidence="4" id="KW-1185">Reference proteome</keyword>
<dbReference type="AlphaFoldDB" id="A0A0E3S208"/>
<dbReference type="KEGG" id="mls:MSLAZ_1493"/>
<evidence type="ECO:0000259" key="2">
    <source>
        <dbReference type="Pfam" id="PF24034"/>
    </source>
</evidence>
<reference evidence="3 4" key="1">
    <citation type="submission" date="2014-07" db="EMBL/GenBank/DDBJ databases">
        <title>Methanogenic archaea and the global carbon cycle.</title>
        <authorList>
            <person name="Henriksen J.R."/>
            <person name="Luke J."/>
            <person name="Reinhart S."/>
            <person name="Benedict M.N."/>
            <person name="Youngblut N.D."/>
            <person name="Metcalf M.E."/>
            <person name="Whitaker R.J."/>
            <person name="Metcalf W.W."/>
        </authorList>
    </citation>
    <scope>NUCLEOTIDE SEQUENCE [LARGE SCALE GENOMIC DNA]</scope>
    <source>
        <strain evidence="3 4">Z-7289</strain>
    </source>
</reference>
<evidence type="ECO:0000256" key="1">
    <source>
        <dbReference type="SAM" id="MobiDB-lite"/>
    </source>
</evidence>
<dbReference type="Gene3D" id="1.10.10.10">
    <property type="entry name" value="Winged helix-like DNA-binding domain superfamily/Winged helix DNA-binding domain"/>
    <property type="match status" value="1"/>
</dbReference>
<dbReference type="InterPro" id="IPR008969">
    <property type="entry name" value="CarboxyPept-like_regulatory"/>
</dbReference>
<dbReference type="EMBL" id="CP009515">
    <property type="protein sequence ID" value="AKB74754.1"/>
    <property type="molecule type" value="Genomic_DNA"/>
</dbReference>
<dbReference type="InterPro" id="IPR036388">
    <property type="entry name" value="WH-like_DNA-bd_sf"/>
</dbReference>
<dbReference type="PATRIC" id="fig|1434111.4.peg.1950"/>
<gene>
    <name evidence="3" type="ORF">MSLAZ_1493</name>
</gene>
<dbReference type="SUPFAM" id="SSF49464">
    <property type="entry name" value="Carboxypeptidase regulatory domain-like"/>
    <property type="match status" value="1"/>
</dbReference>
<proteinExistence type="predicted"/>
<evidence type="ECO:0000313" key="3">
    <source>
        <dbReference type="EMBL" id="AKB74754.1"/>
    </source>
</evidence>
<dbReference type="SUPFAM" id="SSF46785">
    <property type="entry name" value="Winged helix' DNA-binding domain"/>
    <property type="match status" value="1"/>
</dbReference>
<protein>
    <recommendedName>
        <fullName evidence="2">DUF7343 domain-containing protein</fullName>
    </recommendedName>
</protein>
<organism evidence="3 4">
    <name type="scientific">Methanosarcina lacustris Z-7289</name>
    <dbReference type="NCBI Taxonomy" id="1434111"/>
    <lineage>
        <taxon>Archaea</taxon>
        <taxon>Methanobacteriati</taxon>
        <taxon>Methanobacteriota</taxon>
        <taxon>Stenosarchaea group</taxon>
        <taxon>Methanomicrobia</taxon>
        <taxon>Methanosarcinales</taxon>
        <taxon>Methanosarcinaceae</taxon>
        <taxon>Methanosarcina</taxon>
    </lineage>
</organism>
<dbReference type="HOGENOM" id="CLU_062160_0_0_2"/>
<sequence>MNLNVFIICVAAAVLFAGPALADSTSTIHGEVYGWDTFEPLENAVVEVNSTPVQSMVAKYGLYSFELEPGDYLLKASYYQNSTLIYSAEKTVKIVGEGSYVFDLLLLPVYSEELMDSSNGSVISENPENKDNSIPIIQTVKNESDSVNNSDADNASAGNVSITESGKINGSTSSTADYLLAVLVVSLLLAGGYRFQKHRSIEKNKPENDILEKVEHKTEKLSVPVNTPVFSAKVSDERIELEIEKELPVEPVEAQLSGESDFEAWKKEKQVESKEAHLRPEMESAALEQETEEDKEMFPEEPPRMLEPANISGPEAAPVIKKNYPLPADLQEIMDIIRGQGGRITQKDLRSKLKYSEGKVSLMLADLERRDLIEKFKRGRGNVVILRDERR</sequence>
<dbReference type="Pfam" id="PF24034">
    <property type="entry name" value="DUF7343"/>
    <property type="match status" value="1"/>
</dbReference>
<feature type="region of interest" description="Disordered" evidence="1">
    <location>
        <begin position="266"/>
        <end position="294"/>
    </location>
</feature>
<dbReference type="Gene3D" id="2.60.40.1120">
    <property type="entry name" value="Carboxypeptidase-like, regulatory domain"/>
    <property type="match status" value="1"/>
</dbReference>
<dbReference type="InterPro" id="IPR036390">
    <property type="entry name" value="WH_DNA-bd_sf"/>
</dbReference>
<dbReference type="OrthoDB" id="147932at2157"/>